<organism evidence="11 12">
    <name type="scientific">Fictibacillus solisalsi</name>
    <dbReference type="NCBI Taxonomy" id="459525"/>
    <lineage>
        <taxon>Bacteria</taxon>
        <taxon>Bacillati</taxon>
        <taxon>Bacillota</taxon>
        <taxon>Bacilli</taxon>
        <taxon>Bacillales</taxon>
        <taxon>Fictibacillaceae</taxon>
        <taxon>Fictibacillus</taxon>
    </lineage>
</organism>
<evidence type="ECO:0000256" key="3">
    <source>
        <dbReference type="ARBA" id="ARBA00012095"/>
    </source>
</evidence>
<evidence type="ECO:0000256" key="1">
    <source>
        <dbReference type="ARBA" id="ARBA00001113"/>
    </source>
</evidence>
<evidence type="ECO:0000256" key="9">
    <source>
        <dbReference type="SAM" id="MobiDB-lite"/>
    </source>
</evidence>
<accession>A0A1G9Y451</accession>
<dbReference type="PANTHER" id="PTHR28629">
    <property type="entry name" value="TRIOKINASE/FMN CYCLASE"/>
    <property type="match status" value="1"/>
</dbReference>
<evidence type="ECO:0000256" key="4">
    <source>
        <dbReference type="ARBA" id="ARBA00022679"/>
    </source>
</evidence>
<dbReference type="FunFam" id="1.25.40.340:FF:000002">
    <property type="entry name" value="Dihydroxyacetone kinase, L subunit"/>
    <property type="match status" value="1"/>
</dbReference>
<dbReference type="InterPro" id="IPR012737">
    <property type="entry name" value="DhaK_L_YcgS"/>
</dbReference>
<keyword evidence="4" id="KW-0808">Transferase</keyword>
<evidence type="ECO:0000256" key="6">
    <source>
        <dbReference type="ARBA" id="ARBA00022798"/>
    </source>
</evidence>
<feature type="domain" description="DhaL" evidence="10">
    <location>
        <begin position="6"/>
        <end position="208"/>
    </location>
</feature>
<comment type="catalytic activity">
    <reaction evidence="1">
        <text>dihydroxyacetone + phosphoenolpyruvate = dihydroxyacetone phosphate + pyruvate</text>
        <dbReference type="Rhea" id="RHEA:18381"/>
        <dbReference type="ChEBI" id="CHEBI:15361"/>
        <dbReference type="ChEBI" id="CHEBI:16016"/>
        <dbReference type="ChEBI" id="CHEBI:57642"/>
        <dbReference type="ChEBI" id="CHEBI:58702"/>
        <dbReference type="EC" id="2.7.1.121"/>
    </reaction>
</comment>
<keyword evidence="6" id="KW-0319">Glycerol metabolism</keyword>
<reference evidence="12" key="1">
    <citation type="submission" date="2016-10" db="EMBL/GenBank/DDBJ databases">
        <authorList>
            <person name="Varghese N."/>
            <person name="Submissions S."/>
        </authorList>
    </citation>
    <scope>NUCLEOTIDE SEQUENCE [LARGE SCALE GENOMIC DNA]</scope>
    <source>
        <strain evidence="12">CGMCC 1.6854</strain>
    </source>
</reference>
<dbReference type="InterPro" id="IPR050861">
    <property type="entry name" value="Dihydroxyacetone_Kinase"/>
</dbReference>
<protein>
    <recommendedName>
        <fullName evidence="3">phosphoenolpyruvate--glycerone phosphotransferase</fullName>
        <ecNumber evidence="3">2.7.1.121</ecNumber>
    </recommendedName>
</protein>
<evidence type="ECO:0000256" key="7">
    <source>
        <dbReference type="ARBA" id="ARBA00046577"/>
    </source>
</evidence>
<evidence type="ECO:0000313" key="12">
    <source>
        <dbReference type="Proteomes" id="UP000199544"/>
    </source>
</evidence>
<evidence type="ECO:0000256" key="5">
    <source>
        <dbReference type="ARBA" id="ARBA00022777"/>
    </source>
</evidence>
<sequence length="216" mass="23317">MSFSAKDLKAFLQRVVETVEENKDYLSELDRKLGDGDHGVTMSIGWQAVLGKLNNELKDENDCGKISISAGRTFLSAVGSTVGPLYATGFLRGGKELQGKNELTGEDLYNFWTAFIEGVKERGQAEVGDKTMIDTLQPALETLKQEYASSGSFAEAFSKAVASSKEGMESTKDLISKKGRSSRLGERSLGNQDPGATSSHLILKAFESVMTSVQTA</sequence>
<comment type="pathway">
    <text evidence="2">Polyol metabolism; glycerol degradation.</text>
</comment>
<dbReference type="STRING" id="459525.SAMN04488137_3198"/>
<dbReference type="SMART" id="SM01120">
    <property type="entry name" value="Dak2"/>
    <property type="match status" value="1"/>
</dbReference>
<dbReference type="AlphaFoldDB" id="A0A1G9Y451"/>
<dbReference type="GO" id="GO:0047324">
    <property type="term" value="F:phosphoenolpyruvate-glycerone phosphotransferase activity"/>
    <property type="evidence" value="ECO:0007669"/>
    <property type="project" value="UniProtKB-EC"/>
</dbReference>
<dbReference type="EC" id="2.7.1.121" evidence="3"/>
<dbReference type="InterPro" id="IPR004007">
    <property type="entry name" value="DhaL_dom"/>
</dbReference>
<dbReference type="Gene3D" id="1.25.40.340">
    <property type="match status" value="1"/>
</dbReference>
<feature type="region of interest" description="Disordered" evidence="9">
    <location>
        <begin position="168"/>
        <end position="197"/>
    </location>
</feature>
<dbReference type="RefSeq" id="WP_090235901.1">
    <property type="nucleotide sequence ID" value="NZ_FNHW01000001.1"/>
</dbReference>
<dbReference type="PROSITE" id="PS51480">
    <property type="entry name" value="DHAL"/>
    <property type="match status" value="1"/>
</dbReference>
<keyword evidence="5 11" id="KW-0418">Kinase</keyword>
<dbReference type="GO" id="GO:0005829">
    <property type="term" value="C:cytosol"/>
    <property type="evidence" value="ECO:0007669"/>
    <property type="project" value="TreeGrafter"/>
</dbReference>
<name>A0A1G9Y451_9BACL</name>
<gene>
    <name evidence="11" type="ORF">SAMN04488137_3198</name>
</gene>
<evidence type="ECO:0000259" key="10">
    <source>
        <dbReference type="PROSITE" id="PS51480"/>
    </source>
</evidence>
<dbReference type="InterPro" id="IPR036117">
    <property type="entry name" value="DhaL_dom_sf"/>
</dbReference>
<dbReference type="OrthoDB" id="9800291at2"/>
<dbReference type="Proteomes" id="UP000199544">
    <property type="component" value="Unassembled WGS sequence"/>
</dbReference>
<dbReference type="GO" id="GO:0004371">
    <property type="term" value="F:glycerone kinase activity"/>
    <property type="evidence" value="ECO:0007669"/>
    <property type="project" value="InterPro"/>
</dbReference>
<dbReference type="GO" id="GO:0019563">
    <property type="term" value="P:glycerol catabolic process"/>
    <property type="evidence" value="ECO:0007669"/>
    <property type="project" value="TreeGrafter"/>
</dbReference>
<evidence type="ECO:0000256" key="2">
    <source>
        <dbReference type="ARBA" id="ARBA00004745"/>
    </source>
</evidence>
<proteinExistence type="predicted"/>
<dbReference type="EMBL" id="FNHW01000001">
    <property type="protein sequence ID" value="SDN03892.1"/>
    <property type="molecule type" value="Genomic_DNA"/>
</dbReference>
<dbReference type="PANTHER" id="PTHR28629:SF4">
    <property type="entry name" value="TRIOKINASE_FMN CYCLASE"/>
    <property type="match status" value="1"/>
</dbReference>
<evidence type="ECO:0000313" key="11">
    <source>
        <dbReference type="EMBL" id="SDN03892.1"/>
    </source>
</evidence>
<keyword evidence="12" id="KW-1185">Reference proteome</keyword>
<dbReference type="NCBIfam" id="TIGR02365">
    <property type="entry name" value="dha_L_ycgS"/>
    <property type="match status" value="1"/>
</dbReference>
<comment type="function">
    <text evidence="8">ADP-binding subunit of the dihydroxyacetone kinase, which is responsible for the phosphoenolpyruvate (PEP)-dependent phosphorylation of dihydroxyacetone. DhaL-ADP is converted to DhaL-ATP via a phosphoryl group transfer from DhaM and transmits it to dihydroxyacetone binds to DhaK.</text>
</comment>
<dbReference type="Pfam" id="PF02734">
    <property type="entry name" value="Dak2"/>
    <property type="match status" value="1"/>
</dbReference>
<comment type="subunit">
    <text evidence="7">Homodimer. The dihydroxyacetone kinase complex is composed of a homodimer of DhaM, a homodimer of DhaK and the subunit DhaL.</text>
</comment>
<dbReference type="SUPFAM" id="SSF101473">
    <property type="entry name" value="DhaL-like"/>
    <property type="match status" value="1"/>
</dbReference>
<evidence type="ECO:0000256" key="8">
    <source>
        <dbReference type="ARBA" id="ARBA00055771"/>
    </source>
</evidence>